<dbReference type="Proteomes" id="UP001642464">
    <property type="component" value="Unassembled WGS sequence"/>
</dbReference>
<evidence type="ECO:0000313" key="1">
    <source>
        <dbReference type="EMBL" id="CAK9052715.1"/>
    </source>
</evidence>
<proteinExistence type="predicted"/>
<keyword evidence="2" id="KW-1185">Reference proteome</keyword>
<evidence type="ECO:0000313" key="2">
    <source>
        <dbReference type="Proteomes" id="UP001642464"/>
    </source>
</evidence>
<sequence length="95" mass="10191">VDAAALVDNPRQVAGAFRRDGLVKVKRILPADVAEAVCKRVHEELASRRAEGDSTYFGDVYGYEADISITSYSLYSSSSSCSSCMHERTLGSGGI</sequence>
<organism evidence="1 2">
    <name type="scientific">Durusdinium trenchii</name>
    <dbReference type="NCBI Taxonomy" id="1381693"/>
    <lineage>
        <taxon>Eukaryota</taxon>
        <taxon>Sar</taxon>
        <taxon>Alveolata</taxon>
        <taxon>Dinophyceae</taxon>
        <taxon>Suessiales</taxon>
        <taxon>Symbiodiniaceae</taxon>
        <taxon>Durusdinium</taxon>
    </lineage>
</organism>
<accession>A0ABP0MRM7</accession>
<name>A0ABP0MRM7_9DINO</name>
<protein>
    <submittedName>
        <fullName evidence="1">Chloroplastic</fullName>
    </submittedName>
</protein>
<reference evidence="1 2" key="1">
    <citation type="submission" date="2024-02" db="EMBL/GenBank/DDBJ databases">
        <authorList>
            <person name="Chen Y."/>
            <person name="Shah S."/>
            <person name="Dougan E. K."/>
            <person name="Thang M."/>
            <person name="Chan C."/>
        </authorList>
    </citation>
    <scope>NUCLEOTIDE SEQUENCE [LARGE SCALE GENOMIC DNA]</scope>
</reference>
<dbReference type="EMBL" id="CAXAMM010022892">
    <property type="protein sequence ID" value="CAK9052715.1"/>
    <property type="molecule type" value="Genomic_DNA"/>
</dbReference>
<feature type="non-terminal residue" evidence="1">
    <location>
        <position position="1"/>
    </location>
</feature>
<gene>
    <name evidence="1" type="ORF">SCF082_LOCUS28808</name>
</gene>
<comment type="caution">
    <text evidence="1">The sequence shown here is derived from an EMBL/GenBank/DDBJ whole genome shotgun (WGS) entry which is preliminary data.</text>
</comment>